<sequence length="363" mass="40677">MQLNRLFALAGVAATAAARVLPANVSTSDGIVHTAGYFDPNKLASDGLWDKHQKKGDHYQCLFAADDEAAGRLVEDTRTPPSAQSVWKGNMYAEREIWNWHQNYFDEDNCNAEDLHLKDAFEAIGLSTECLEEDGHNQGWSLGHYDEFREDPDAGPYGGMLDIIKQTYQVGPKTYKSTGGYYSFVVNQHDGLIAALDISSPRNAVKTHWKSIDGTASPEDLPELQYGSDLMWGKWVEGNLNVKNLQWYVAHNVINDETSQIVPRALRNKLVPKLSVWPGTLFDKKEDPVEFQALIGSPIGGTIAIMLSQHKAELGNKEIYEVNVVTDEWSQKPNRKTEMHMFFHIRDVPKDEGDDKPVENGAE</sequence>
<keyword evidence="1" id="KW-0732">Signal</keyword>
<accession>A0A9W9C3M7</accession>
<feature type="chain" id="PRO_5040993629" evidence="1">
    <location>
        <begin position="19"/>
        <end position="363"/>
    </location>
</feature>
<dbReference type="EMBL" id="JAPEUV010000006">
    <property type="protein sequence ID" value="KAJ4342391.1"/>
    <property type="molecule type" value="Genomic_DNA"/>
</dbReference>
<reference evidence="2" key="1">
    <citation type="submission" date="2022-10" db="EMBL/GenBank/DDBJ databases">
        <title>Tapping the CABI collections for fungal endophytes: first genome assemblies for Collariella, Neodidymelliopsis, Ascochyta clinopodiicola, Didymella pomorum, Didymosphaeria variabile, Neocosmospora piperis and Neocucurbitaria cava.</title>
        <authorList>
            <person name="Hill R."/>
        </authorList>
    </citation>
    <scope>NUCLEOTIDE SEQUENCE</scope>
    <source>
        <strain evidence="2">IMI 360193</strain>
    </source>
</reference>
<comment type="caution">
    <text evidence="2">The sequence shown here is derived from an EMBL/GenBank/DDBJ whole genome shotgun (WGS) entry which is preliminary data.</text>
</comment>
<evidence type="ECO:0000313" key="2">
    <source>
        <dbReference type="EMBL" id="KAJ4342391.1"/>
    </source>
</evidence>
<dbReference type="AlphaFoldDB" id="A0A9W9C3M7"/>
<evidence type="ECO:0000313" key="3">
    <source>
        <dbReference type="Proteomes" id="UP001140562"/>
    </source>
</evidence>
<proteinExistence type="predicted"/>
<name>A0A9W9C3M7_9PLEO</name>
<organism evidence="2 3">
    <name type="scientific">Didymella glomerata</name>
    <dbReference type="NCBI Taxonomy" id="749621"/>
    <lineage>
        <taxon>Eukaryota</taxon>
        <taxon>Fungi</taxon>
        <taxon>Dikarya</taxon>
        <taxon>Ascomycota</taxon>
        <taxon>Pezizomycotina</taxon>
        <taxon>Dothideomycetes</taxon>
        <taxon>Pleosporomycetidae</taxon>
        <taxon>Pleosporales</taxon>
        <taxon>Pleosporineae</taxon>
        <taxon>Didymellaceae</taxon>
        <taxon>Didymella</taxon>
    </lineage>
</organism>
<gene>
    <name evidence="2" type="ORF">N0V87_001009</name>
</gene>
<dbReference type="Proteomes" id="UP001140562">
    <property type="component" value="Unassembled WGS sequence"/>
</dbReference>
<evidence type="ECO:0000256" key="1">
    <source>
        <dbReference type="SAM" id="SignalP"/>
    </source>
</evidence>
<protein>
    <submittedName>
        <fullName evidence="2">Uncharacterized protein</fullName>
    </submittedName>
</protein>
<dbReference type="OrthoDB" id="5337308at2759"/>
<keyword evidence="3" id="KW-1185">Reference proteome</keyword>
<feature type="signal peptide" evidence="1">
    <location>
        <begin position="1"/>
        <end position="18"/>
    </location>
</feature>